<name>F0YG71_AURAN</name>
<feature type="transmembrane region" description="Helical" evidence="2">
    <location>
        <begin position="333"/>
        <end position="354"/>
    </location>
</feature>
<dbReference type="Gene3D" id="2.10.50.10">
    <property type="entry name" value="Tumor Necrosis Factor Receptor, subunit A, domain 2"/>
    <property type="match status" value="1"/>
</dbReference>
<dbReference type="RefSeq" id="XP_009039390.1">
    <property type="nucleotide sequence ID" value="XM_009041142.1"/>
</dbReference>
<feature type="compositionally biased region" description="Basic residues" evidence="1">
    <location>
        <begin position="882"/>
        <end position="894"/>
    </location>
</feature>
<evidence type="ECO:0000313" key="4">
    <source>
        <dbReference type="EMBL" id="EGB05846.1"/>
    </source>
</evidence>
<dbReference type="InterPro" id="IPR009030">
    <property type="entry name" value="Growth_fac_rcpt_cys_sf"/>
</dbReference>
<dbReference type="InParanoid" id="F0YG71"/>
<feature type="compositionally biased region" description="Basic and acidic residues" evidence="1">
    <location>
        <begin position="716"/>
        <end position="725"/>
    </location>
</feature>
<dbReference type="PANTHER" id="PTHR12277">
    <property type="entry name" value="ALPHA/BETA HYDROLASE DOMAIN-CONTAINING PROTEIN"/>
    <property type="match status" value="1"/>
</dbReference>
<proteinExistence type="predicted"/>
<feature type="transmembrane region" description="Helical" evidence="2">
    <location>
        <begin position="309"/>
        <end position="327"/>
    </location>
</feature>
<feature type="region of interest" description="Disordered" evidence="1">
    <location>
        <begin position="864"/>
        <end position="913"/>
    </location>
</feature>
<dbReference type="KEGG" id="aaf:AURANDRAFT_72119"/>
<dbReference type="EMBL" id="GL833138">
    <property type="protein sequence ID" value="EGB05846.1"/>
    <property type="molecule type" value="Genomic_DNA"/>
</dbReference>
<keyword evidence="5" id="KW-1185">Reference proteome</keyword>
<dbReference type="PANTHER" id="PTHR12277:SF81">
    <property type="entry name" value="PROTEIN ABHD13"/>
    <property type="match status" value="1"/>
</dbReference>
<feature type="transmembrane region" description="Helical" evidence="2">
    <location>
        <begin position="597"/>
        <end position="620"/>
    </location>
</feature>
<dbReference type="InterPro" id="IPR029058">
    <property type="entry name" value="AB_hydrolase_fold"/>
</dbReference>
<dbReference type="Proteomes" id="UP000002729">
    <property type="component" value="Unassembled WGS sequence"/>
</dbReference>
<feature type="chain" id="PRO_5003261036" description="Tyrosine-protein kinase ephrin type A/B receptor-like domain-containing protein" evidence="3">
    <location>
        <begin position="17"/>
        <end position="1315"/>
    </location>
</feature>
<reference evidence="4 5" key="1">
    <citation type="journal article" date="2011" name="Proc. Natl. Acad. Sci. U.S.A.">
        <title>Niche of harmful alga Aureococcus anophagefferens revealed through ecogenomics.</title>
        <authorList>
            <person name="Gobler C.J."/>
            <person name="Berry D.L."/>
            <person name="Dyhrman S.T."/>
            <person name="Wilhelm S.W."/>
            <person name="Salamov A."/>
            <person name="Lobanov A.V."/>
            <person name="Zhang Y."/>
            <person name="Collier J.L."/>
            <person name="Wurch L.L."/>
            <person name="Kustka A.B."/>
            <person name="Dill B.D."/>
            <person name="Shah M."/>
            <person name="VerBerkmoes N.C."/>
            <person name="Kuo A."/>
            <person name="Terry A."/>
            <person name="Pangilinan J."/>
            <person name="Lindquist E.A."/>
            <person name="Lucas S."/>
            <person name="Paulsen I.T."/>
            <person name="Hattenrath-Lehmann T.K."/>
            <person name="Talmage S.C."/>
            <person name="Walker E.A."/>
            <person name="Koch F."/>
            <person name="Burson A.M."/>
            <person name="Marcoval M.A."/>
            <person name="Tang Y.Z."/>
            <person name="Lecleir G.R."/>
            <person name="Coyne K.J."/>
            <person name="Berg G.M."/>
            <person name="Bertrand E.M."/>
            <person name="Saito M.A."/>
            <person name="Gladyshev V.N."/>
            <person name="Grigoriev I.V."/>
        </authorList>
    </citation>
    <scope>NUCLEOTIDE SEQUENCE [LARGE SCALE GENOMIC DNA]</scope>
    <source>
        <strain evidence="5">CCMP 1984</strain>
    </source>
</reference>
<dbReference type="SMART" id="SM01411">
    <property type="entry name" value="Ephrin_rec_like"/>
    <property type="match status" value="2"/>
</dbReference>
<keyword evidence="3" id="KW-0732">Signal</keyword>
<dbReference type="SUPFAM" id="SSF53474">
    <property type="entry name" value="alpha/beta-Hydrolases"/>
    <property type="match status" value="1"/>
</dbReference>
<feature type="signal peptide" evidence="3">
    <location>
        <begin position="1"/>
        <end position="16"/>
    </location>
</feature>
<feature type="transmembrane region" description="Helical" evidence="2">
    <location>
        <begin position="632"/>
        <end position="653"/>
    </location>
</feature>
<evidence type="ECO:0000313" key="5">
    <source>
        <dbReference type="Proteomes" id="UP000002729"/>
    </source>
</evidence>
<organism evidence="5">
    <name type="scientific">Aureococcus anophagefferens</name>
    <name type="common">Harmful bloom alga</name>
    <dbReference type="NCBI Taxonomy" id="44056"/>
    <lineage>
        <taxon>Eukaryota</taxon>
        <taxon>Sar</taxon>
        <taxon>Stramenopiles</taxon>
        <taxon>Ochrophyta</taxon>
        <taxon>Pelagophyceae</taxon>
        <taxon>Pelagomonadales</taxon>
        <taxon>Pelagomonadaceae</taxon>
        <taxon>Aureococcus</taxon>
    </lineage>
</organism>
<dbReference type="Gene3D" id="3.40.50.1820">
    <property type="entry name" value="alpha/beta hydrolase"/>
    <property type="match status" value="1"/>
</dbReference>
<evidence type="ECO:0000256" key="1">
    <source>
        <dbReference type="SAM" id="MobiDB-lite"/>
    </source>
</evidence>
<dbReference type="GeneID" id="20228561"/>
<feature type="transmembrane region" description="Helical" evidence="2">
    <location>
        <begin position="490"/>
        <end position="509"/>
    </location>
</feature>
<accession>F0YG71</accession>
<evidence type="ECO:0000256" key="2">
    <source>
        <dbReference type="SAM" id="Phobius"/>
    </source>
</evidence>
<evidence type="ECO:0000256" key="3">
    <source>
        <dbReference type="SAM" id="SignalP"/>
    </source>
</evidence>
<dbReference type="SUPFAM" id="SSF57184">
    <property type="entry name" value="Growth factor receptor domain"/>
    <property type="match status" value="1"/>
</dbReference>
<feature type="region of interest" description="Disordered" evidence="1">
    <location>
        <begin position="705"/>
        <end position="725"/>
    </location>
</feature>
<protein>
    <recommendedName>
        <fullName evidence="6">Tyrosine-protein kinase ephrin type A/B receptor-like domain-containing protein</fullName>
    </recommendedName>
</protein>
<dbReference type="OrthoDB" id="446723at2759"/>
<gene>
    <name evidence="4" type="ORF">AURANDRAFT_72119</name>
</gene>
<feature type="transmembrane region" description="Helical" evidence="2">
    <location>
        <begin position="279"/>
        <end position="302"/>
    </location>
</feature>
<dbReference type="eggNOG" id="KOG1552">
    <property type="taxonomic scope" value="Eukaryota"/>
</dbReference>
<evidence type="ECO:0008006" key="6">
    <source>
        <dbReference type="Google" id="ProtNLM"/>
    </source>
</evidence>
<keyword evidence="2" id="KW-0472">Membrane</keyword>
<keyword evidence="2" id="KW-0812">Transmembrane</keyword>
<sequence>MWAVLLMAAAAAGLLATEGRTAQQIEAVAAALLAVDDLNAAYASDNITFTLAAAWGDYDVDVVEASTNATAGGFVVLARPPPCDVGTAWNGTACEACPPGFTRVEGDACAPCAPGSFSDDRLLCEPCDEYSYQPAFAAASCLACPANAKRVSQRGLVVGDGSSVDQCLCEAGFYSTAPLPNATAFDDAWGAPGVACAACPEGAVCRGYAYAPYNEKNYWADPANPAVVQECYNDGQCKRKFRCFEAYEGRACTEVRTHEYFLLGGALELKCPSTFGARLALTVSLVLVAVAVWIFFNSLVLAECELFDILLSYVQTVAIISSFHISWPKHARYLFVFFSLLLFDVDAVAPNCLVRWTNRHAYAAQYGLCLVGTLKWYKVGGLLAAKLWREPEARSFRGVRDAFRFETGDLSDVAVDALVTSLTVLDLQHFILTYNFFSARPGVPFFLSSSATRVPASQIFKCSDGDVDGVASYVLSMPDIRCESRLHKKLLAGSALLWIIAGVGIPHAIMVKIFREYATHAGCHSPAVLARFGWSFERFRSPLHFWYIVLKWRSILICAITTLDDGAVQLFCGSAVIACVIAVEQTLSLLFRPYEKTLLNGVDTAGFVLVAAFASSTIVLFSDEAHRFKQTWLVSVVAFVVAAFGAVAVHEVLAKRDRLFKQAATQETKRRFRVDDHRGILSKRLSELQHRASSVAHELVDRALHHHGRSSPSSRDAPKHAAEGGRRVDPELLLDAVAELSDTLCGKPWHAFVTDPDTSDAVWDDYRDASLAIRPFNYPGVIDFVVEELTHVERTIYFGCMLRLERFLQKDGHTRLHDLIEEADRSSILYFLLSASKADADKLVTVLHGILRSADADAAARGDALCRPQGSTRERNSQLQRLRSRPFSTRRPRRARTDVAGRRPSYGLQDLATPGGVSSSLAAVQDQVSGHANEHHAKQHKTTVEDCEKVEVRAVLLSHVVTKKDADDEAPVVVVDDEMPEALGEVARRESRRALVPYPESLGAFFCAVGSRAMRPPNPPSYGLEADGDGWRFTSPPLDYGCAAWSPQNNYANGCPIGFPGARKARSSHLAHTVTKRRSAETGRDIALLRVYSTEPSAARPTLLYSKGNSFDMGMLRYHCVQLAQLFDVDVVYYDYGGYGASSGSPSAAGTVADAKVAADYVEELGVPWSRVILYGFSLGNGPTCALAGDVLRGRGLRGVILRSGFVSGVAAGTDLVQRYAASYVPAGALPSWMDVWPNEKRCADFDAPTLVVHGSRDELLSMWHAERLLAALPEGRRAAPFLEDMGHFDVERHPAYVPRLRSFIHGETAKASAA</sequence>
<keyword evidence="2" id="KW-1133">Transmembrane helix</keyword>